<dbReference type="Proteomes" id="UP000053263">
    <property type="component" value="Unassembled WGS sequence"/>
</dbReference>
<accession>A0A0C9SK44</accession>
<sequence length="128" mass="15416">MASKNTQIHLSGQPYEYLPLQATTQDFAELGLDVKHMWDRGERFGVQTQRDAMVAVLRYFQQHARQVLARRSRRAGYWWMMANAPQYVNYIEAIETGMKHIRMLDELMDTRWKWWRFYVIPEGYSSRH</sequence>
<evidence type="ECO:0000313" key="2">
    <source>
        <dbReference type="Proteomes" id="UP000053263"/>
    </source>
</evidence>
<dbReference type="HOGENOM" id="CLU_2074153_0_0_1"/>
<name>A0A0C9SK44_PLICR</name>
<keyword evidence="2" id="KW-1185">Reference proteome</keyword>
<evidence type="ECO:0000313" key="1">
    <source>
        <dbReference type="EMBL" id="KII83091.1"/>
    </source>
</evidence>
<protein>
    <submittedName>
        <fullName evidence="1">Uncharacterized protein</fullName>
    </submittedName>
</protein>
<proteinExistence type="predicted"/>
<gene>
    <name evidence="1" type="ORF">PLICRDRAFT_180747</name>
</gene>
<organism evidence="1 2">
    <name type="scientific">Plicaturopsis crispa FD-325 SS-3</name>
    <dbReference type="NCBI Taxonomy" id="944288"/>
    <lineage>
        <taxon>Eukaryota</taxon>
        <taxon>Fungi</taxon>
        <taxon>Dikarya</taxon>
        <taxon>Basidiomycota</taxon>
        <taxon>Agaricomycotina</taxon>
        <taxon>Agaricomycetes</taxon>
        <taxon>Agaricomycetidae</taxon>
        <taxon>Amylocorticiales</taxon>
        <taxon>Amylocorticiaceae</taxon>
        <taxon>Plicatura</taxon>
        <taxon>Plicaturopsis crispa</taxon>
    </lineage>
</organism>
<dbReference type="EMBL" id="KN832584">
    <property type="protein sequence ID" value="KII83091.1"/>
    <property type="molecule type" value="Genomic_DNA"/>
</dbReference>
<reference evidence="1 2" key="1">
    <citation type="submission" date="2014-06" db="EMBL/GenBank/DDBJ databases">
        <title>Evolutionary Origins and Diversification of the Mycorrhizal Mutualists.</title>
        <authorList>
            <consortium name="DOE Joint Genome Institute"/>
            <consortium name="Mycorrhizal Genomics Consortium"/>
            <person name="Kohler A."/>
            <person name="Kuo A."/>
            <person name="Nagy L.G."/>
            <person name="Floudas D."/>
            <person name="Copeland A."/>
            <person name="Barry K.W."/>
            <person name="Cichocki N."/>
            <person name="Veneault-Fourrey C."/>
            <person name="LaButti K."/>
            <person name="Lindquist E.A."/>
            <person name="Lipzen A."/>
            <person name="Lundell T."/>
            <person name="Morin E."/>
            <person name="Murat C."/>
            <person name="Riley R."/>
            <person name="Ohm R."/>
            <person name="Sun H."/>
            <person name="Tunlid A."/>
            <person name="Henrissat B."/>
            <person name="Grigoriev I.V."/>
            <person name="Hibbett D.S."/>
            <person name="Martin F."/>
        </authorList>
    </citation>
    <scope>NUCLEOTIDE SEQUENCE [LARGE SCALE GENOMIC DNA]</scope>
    <source>
        <strain evidence="1 2">FD-325 SS-3</strain>
    </source>
</reference>
<dbReference type="AlphaFoldDB" id="A0A0C9SK44"/>